<evidence type="ECO:0000313" key="1">
    <source>
        <dbReference type="EMBL" id="CBK21367.2"/>
    </source>
</evidence>
<dbReference type="GeneID" id="24918786"/>
<dbReference type="Proteomes" id="UP000008312">
    <property type="component" value="Unassembled WGS sequence"/>
</dbReference>
<sequence>MFVLYKAGEDGRQMVTFEGSPKISNWVDFLKEHRVYVSPQEAMEKMMEMEVETELCIVCFTHAEAG</sequence>
<dbReference type="RefSeq" id="XP_012895415.1">
    <property type="nucleotide sequence ID" value="XM_013039961.1"/>
</dbReference>
<dbReference type="InParanoid" id="D8LZX8"/>
<keyword evidence="2" id="KW-1185">Reference proteome</keyword>
<organism evidence="1">
    <name type="scientific">Blastocystis hominis</name>
    <dbReference type="NCBI Taxonomy" id="12968"/>
    <lineage>
        <taxon>Eukaryota</taxon>
        <taxon>Sar</taxon>
        <taxon>Stramenopiles</taxon>
        <taxon>Bigyra</taxon>
        <taxon>Opalozoa</taxon>
        <taxon>Opalinata</taxon>
        <taxon>Blastocystidae</taxon>
        <taxon>Blastocystis</taxon>
    </lineage>
</organism>
<proteinExistence type="predicted"/>
<gene>
    <name evidence="1" type="ORF">GSBLH_T00001542001</name>
</gene>
<name>D8LZX8_BLAHO</name>
<dbReference type="AlphaFoldDB" id="D8LZX8"/>
<accession>D8LZX8</accession>
<reference evidence="1" key="1">
    <citation type="submission" date="2010-02" db="EMBL/GenBank/DDBJ databases">
        <title>Sequencing and annotation of the Blastocystis hominis genome.</title>
        <authorList>
            <person name="Wincker P."/>
        </authorList>
    </citation>
    <scope>NUCLEOTIDE SEQUENCE</scope>
    <source>
        <strain evidence="1">Singapore isolate B</strain>
    </source>
</reference>
<dbReference type="EMBL" id="FN668642">
    <property type="protein sequence ID" value="CBK21367.2"/>
    <property type="molecule type" value="Genomic_DNA"/>
</dbReference>
<protein>
    <submittedName>
        <fullName evidence="1">Uncharacterized protein</fullName>
    </submittedName>
</protein>
<evidence type="ECO:0000313" key="2">
    <source>
        <dbReference type="Proteomes" id="UP000008312"/>
    </source>
</evidence>